<evidence type="ECO:0000256" key="6">
    <source>
        <dbReference type="ARBA" id="ARBA00023136"/>
    </source>
</evidence>
<dbReference type="Pfam" id="PF25917">
    <property type="entry name" value="BSH_RND"/>
    <property type="match status" value="1"/>
</dbReference>
<protein>
    <submittedName>
        <fullName evidence="13">Membrane fusion protein</fullName>
    </submittedName>
</protein>
<sequence length="425" mass="44134">MSRFRKIALVAVAAVVLGGAGLAALSQAPADPSQDKGQDKGEGEGEGEGAGVAGADAPVPVALASVARQDVPVYLIAQGTVQARNSVTVNPQIGGVRLVELHFKEGQEVKRGDLLAQLDPRNAQAGFDEATAKLRQDQAALATARSNYLRSSDAHYRQYVSKLDLDTQRNAVAQAEALVAADEAAIHNARVQLDYTRVLAPIDGIAGIRGVDPGNVVTTSTSLVTITQVRPIYVSFNLPEQNLDSVYRATQTGAPLEVEALDRVDAHTVAAGGSLDVIDNAVDPATGTFKLRSLFGNDPRALWPGQFVNVRLKLRTVAGGLVIPAQALQRSPDGDYVYLLQPDQTVKMQPVKVAGEVGDSQVMIGAGLREGGRVVVEGQFRLKPGSKVKPVAATATVALATPTTSAPSVSAPVAGASAAPAAAAR</sequence>
<keyword evidence="8" id="KW-0732">Signal</keyword>
<dbReference type="InterPro" id="IPR058626">
    <property type="entry name" value="MdtA-like_b-barrel"/>
</dbReference>
<evidence type="ECO:0000256" key="5">
    <source>
        <dbReference type="ARBA" id="ARBA00022519"/>
    </source>
</evidence>
<dbReference type="InterPro" id="IPR006143">
    <property type="entry name" value="RND_pump_MFP"/>
</dbReference>
<evidence type="ECO:0000256" key="2">
    <source>
        <dbReference type="ARBA" id="ARBA00009477"/>
    </source>
</evidence>
<dbReference type="PANTHER" id="PTHR30469">
    <property type="entry name" value="MULTIDRUG RESISTANCE PROTEIN MDTA"/>
    <property type="match status" value="1"/>
</dbReference>
<organism evidence="13">
    <name type="scientific">Lysobacter sp. ATCC 53042</name>
    <dbReference type="NCBI Taxonomy" id="324869"/>
    <lineage>
        <taxon>Bacteria</taxon>
        <taxon>Pseudomonadati</taxon>
        <taxon>Pseudomonadota</taxon>
        <taxon>Gammaproteobacteria</taxon>
        <taxon>Lysobacterales</taxon>
        <taxon>Lysobacteraceae</taxon>
        <taxon>Lysobacter</taxon>
    </lineage>
</organism>
<dbReference type="Gene3D" id="2.40.50.100">
    <property type="match status" value="1"/>
</dbReference>
<dbReference type="InterPro" id="IPR058627">
    <property type="entry name" value="MdtA-like_C"/>
</dbReference>
<dbReference type="GO" id="GO:0015562">
    <property type="term" value="F:efflux transmembrane transporter activity"/>
    <property type="evidence" value="ECO:0007669"/>
    <property type="project" value="TreeGrafter"/>
</dbReference>
<keyword evidence="3" id="KW-0813">Transport</keyword>
<feature type="signal peptide" evidence="8">
    <location>
        <begin position="1"/>
        <end position="23"/>
    </location>
</feature>
<evidence type="ECO:0000256" key="3">
    <source>
        <dbReference type="ARBA" id="ARBA00022448"/>
    </source>
</evidence>
<feature type="region of interest" description="Disordered" evidence="7">
    <location>
        <begin position="404"/>
        <end position="425"/>
    </location>
</feature>
<dbReference type="Pfam" id="PF25876">
    <property type="entry name" value="HH_MFP_RND"/>
    <property type="match status" value="1"/>
</dbReference>
<evidence type="ECO:0000259" key="11">
    <source>
        <dbReference type="Pfam" id="PF25944"/>
    </source>
</evidence>
<name>F8TUJ2_9GAMM</name>
<feature type="domain" description="Multidrug resistance protein MdtA-like barrel-sandwich hybrid" evidence="10">
    <location>
        <begin position="85"/>
        <end position="227"/>
    </location>
</feature>
<dbReference type="InterPro" id="IPR058624">
    <property type="entry name" value="MdtA-like_HH"/>
</dbReference>
<reference evidence="13" key="1">
    <citation type="journal article" date="2011" name="Chem. Biol.">
        <title>Identification and characterization of the lysobactin biosynthetic gene cluster reveals mechanistic insights into an unusual termination module architecture.</title>
        <authorList>
            <person name="Hou J."/>
            <person name="Robbel L."/>
            <person name="Marahiel M.A."/>
        </authorList>
    </citation>
    <scope>NUCLEOTIDE SEQUENCE</scope>
    <source>
        <strain evidence="13">ATCC 53042</strain>
    </source>
</reference>
<dbReference type="NCBIfam" id="TIGR01730">
    <property type="entry name" value="RND_mfp"/>
    <property type="match status" value="1"/>
</dbReference>
<dbReference type="GO" id="GO:1990281">
    <property type="term" value="C:efflux pump complex"/>
    <property type="evidence" value="ECO:0007669"/>
    <property type="project" value="TreeGrafter"/>
</dbReference>
<feature type="domain" description="Multidrug resistance protein MdtA-like beta-barrel" evidence="11">
    <location>
        <begin position="231"/>
        <end position="314"/>
    </location>
</feature>
<dbReference type="EMBL" id="JF412274">
    <property type="protein sequence ID" value="AEH59104.1"/>
    <property type="molecule type" value="Genomic_DNA"/>
</dbReference>
<evidence type="ECO:0000259" key="12">
    <source>
        <dbReference type="Pfam" id="PF25967"/>
    </source>
</evidence>
<dbReference type="AlphaFoldDB" id="F8TUJ2"/>
<dbReference type="Gene3D" id="2.40.30.170">
    <property type="match status" value="1"/>
</dbReference>
<dbReference type="Gene3D" id="1.10.287.470">
    <property type="entry name" value="Helix hairpin bin"/>
    <property type="match status" value="1"/>
</dbReference>
<evidence type="ECO:0000313" key="13">
    <source>
        <dbReference type="EMBL" id="AEH59104.1"/>
    </source>
</evidence>
<evidence type="ECO:0000256" key="4">
    <source>
        <dbReference type="ARBA" id="ARBA00022475"/>
    </source>
</evidence>
<keyword evidence="6" id="KW-0472">Membrane</keyword>
<dbReference type="GO" id="GO:0005886">
    <property type="term" value="C:plasma membrane"/>
    <property type="evidence" value="ECO:0007669"/>
    <property type="project" value="UniProtKB-SubCell"/>
</dbReference>
<evidence type="ECO:0000256" key="1">
    <source>
        <dbReference type="ARBA" id="ARBA00004533"/>
    </source>
</evidence>
<keyword evidence="5" id="KW-0997">Cell inner membrane</keyword>
<dbReference type="SUPFAM" id="SSF111369">
    <property type="entry name" value="HlyD-like secretion proteins"/>
    <property type="match status" value="1"/>
</dbReference>
<feature type="domain" description="Multidrug resistance protein MdtA-like C-terminal permuted SH3" evidence="12">
    <location>
        <begin position="321"/>
        <end position="378"/>
    </location>
</feature>
<feature type="compositionally biased region" description="Basic and acidic residues" evidence="7">
    <location>
        <begin position="33"/>
        <end position="43"/>
    </location>
</feature>
<dbReference type="Gene3D" id="2.40.420.20">
    <property type="match status" value="1"/>
</dbReference>
<dbReference type="PANTHER" id="PTHR30469:SF36">
    <property type="entry name" value="BLL3903 PROTEIN"/>
    <property type="match status" value="1"/>
</dbReference>
<evidence type="ECO:0000256" key="8">
    <source>
        <dbReference type="SAM" id="SignalP"/>
    </source>
</evidence>
<accession>F8TUJ2</accession>
<comment type="subcellular location">
    <subcellularLocation>
        <location evidence="1">Cell inner membrane</location>
    </subcellularLocation>
</comment>
<dbReference type="InterPro" id="IPR058625">
    <property type="entry name" value="MdtA-like_BSH"/>
</dbReference>
<dbReference type="Pfam" id="PF25967">
    <property type="entry name" value="RND-MFP_C"/>
    <property type="match status" value="1"/>
</dbReference>
<feature type="chain" id="PRO_5003378690" evidence="8">
    <location>
        <begin position="24"/>
        <end position="425"/>
    </location>
</feature>
<evidence type="ECO:0000259" key="10">
    <source>
        <dbReference type="Pfam" id="PF25917"/>
    </source>
</evidence>
<dbReference type="FunFam" id="2.40.420.20:FF:000001">
    <property type="entry name" value="Efflux RND transporter periplasmic adaptor subunit"/>
    <property type="match status" value="1"/>
</dbReference>
<dbReference type="Pfam" id="PF25944">
    <property type="entry name" value="Beta-barrel_RND"/>
    <property type="match status" value="1"/>
</dbReference>
<feature type="domain" description="Multidrug resistance protein MdtA-like alpha-helical hairpin" evidence="9">
    <location>
        <begin position="128"/>
        <end position="196"/>
    </location>
</feature>
<evidence type="ECO:0000259" key="9">
    <source>
        <dbReference type="Pfam" id="PF25876"/>
    </source>
</evidence>
<evidence type="ECO:0000256" key="7">
    <source>
        <dbReference type="SAM" id="MobiDB-lite"/>
    </source>
</evidence>
<proteinExistence type="inferred from homology"/>
<feature type="region of interest" description="Disordered" evidence="7">
    <location>
        <begin position="26"/>
        <end position="54"/>
    </location>
</feature>
<keyword evidence="4" id="KW-1003">Cell membrane</keyword>
<comment type="similarity">
    <text evidence="2">Belongs to the membrane fusion protein (MFP) (TC 8.A.1) family.</text>
</comment>